<gene>
    <name evidence="1" type="ORF">AOQ72_05285</name>
</gene>
<organism evidence="1 2">
    <name type="scientific">Bradyrhizobium yuanmingense</name>
    <dbReference type="NCBI Taxonomy" id="108015"/>
    <lineage>
        <taxon>Bacteria</taxon>
        <taxon>Pseudomonadati</taxon>
        <taxon>Pseudomonadota</taxon>
        <taxon>Alphaproteobacteria</taxon>
        <taxon>Hyphomicrobiales</taxon>
        <taxon>Nitrobacteraceae</taxon>
        <taxon>Bradyrhizobium</taxon>
    </lineage>
</organism>
<dbReference type="AlphaFoldDB" id="A0A0R3BQY9"/>
<evidence type="ECO:0000313" key="2">
    <source>
        <dbReference type="Proteomes" id="UP000051380"/>
    </source>
</evidence>
<name>A0A0R3BQY9_9BRAD</name>
<dbReference type="EMBL" id="LJYF01000054">
    <property type="protein sequence ID" value="KRP85137.1"/>
    <property type="molecule type" value="Genomic_DNA"/>
</dbReference>
<reference evidence="1 2" key="1">
    <citation type="submission" date="2015-09" db="EMBL/GenBank/DDBJ databases">
        <title>Draft Genome Sequence of the Strain BR 3267 (Bradyrhizobium yuanmingense) recommended as inoculant for cowpea in Brazil.</title>
        <authorList>
            <person name="Simoes-Araujo J.L."/>
            <person name="Zilli J.E."/>
        </authorList>
    </citation>
    <scope>NUCLEOTIDE SEQUENCE [LARGE SCALE GENOMIC DNA]</scope>
    <source>
        <strain evidence="1 2">BR3267</strain>
    </source>
</reference>
<sequence>MRFLILVALRIRRLADIERVDHGDTPGVCRRVKCTVALRSAAQMVSRYDVQKAVAERTGKKVV</sequence>
<comment type="caution">
    <text evidence="1">The sequence shown here is derived from an EMBL/GenBank/DDBJ whole genome shotgun (WGS) entry which is preliminary data.</text>
</comment>
<dbReference type="STRING" id="108015.GA0061099_1002208"/>
<accession>A0A0R3BQY9</accession>
<proteinExistence type="predicted"/>
<dbReference type="Proteomes" id="UP000051380">
    <property type="component" value="Unassembled WGS sequence"/>
</dbReference>
<evidence type="ECO:0000313" key="1">
    <source>
        <dbReference type="EMBL" id="KRP85137.1"/>
    </source>
</evidence>
<protein>
    <submittedName>
        <fullName evidence="1">Uncharacterized protein</fullName>
    </submittedName>
</protein>